<dbReference type="InterPro" id="IPR002758">
    <property type="entry name" value="Cation_antiport_E"/>
</dbReference>
<keyword evidence="3" id="KW-1003">Cell membrane</keyword>
<protein>
    <submittedName>
        <fullName evidence="9">Na+/H+ antiporter subunit E</fullName>
    </submittedName>
</protein>
<reference evidence="10" key="1">
    <citation type="submission" date="2023-07" db="EMBL/GenBank/DDBJ databases">
        <title>30 novel species of actinomycetes from the DSMZ collection.</title>
        <authorList>
            <person name="Nouioui I."/>
        </authorList>
    </citation>
    <scope>NUCLEOTIDE SEQUENCE [LARGE SCALE GENOMIC DNA]</scope>
    <source>
        <strain evidence="10">DSM 44915</strain>
    </source>
</reference>
<evidence type="ECO:0000256" key="3">
    <source>
        <dbReference type="ARBA" id="ARBA00022475"/>
    </source>
</evidence>
<feature type="transmembrane region" description="Helical" evidence="8">
    <location>
        <begin position="121"/>
        <end position="139"/>
    </location>
</feature>
<dbReference type="Pfam" id="PF01899">
    <property type="entry name" value="MNHE"/>
    <property type="match status" value="1"/>
</dbReference>
<keyword evidence="6 8" id="KW-0472">Membrane</keyword>
<evidence type="ECO:0000256" key="8">
    <source>
        <dbReference type="SAM" id="Phobius"/>
    </source>
</evidence>
<keyword evidence="4 8" id="KW-0812">Transmembrane</keyword>
<dbReference type="RefSeq" id="WP_311668081.1">
    <property type="nucleotide sequence ID" value="NZ_JAVREO010000009.1"/>
</dbReference>
<dbReference type="EMBL" id="JAVREO010000009">
    <property type="protein sequence ID" value="MDT0267998.1"/>
    <property type="molecule type" value="Genomic_DNA"/>
</dbReference>
<dbReference type="NCBIfam" id="NF006521">
    <property type="entry name" value="PRK08965.1-5"/>
    <property type="match status" value="1"/>
</dbReference>
<feature type="region of interest" description="Disordered" evidence="7">
    <location>
        <begin position="179"/>
        <end position="240"/>
    </location>
</feature>
<evidence type="ECO:0000256" key="2">
    <source>
        <dbReference type="ARBA" id="ARBA00006228"/>
    </source>
</evidence>
<name>A0ABU2JUV9_9ACTN</name>
<comment type="caution">
    <text evidence="9">The sequence shown here is derived from an EMBL/GenBank/DDBJ whole genome shotgun (WGS) entry which is preliminary data.</text>
</comment>
<evidence type="ECO:0000256" key="5">
    <source>
        <dbReference type="ARBA" id="ARBA00022989"/>
    </source>
</evidence>
<keyword evidence="5 8" id="KW-1133">Transmembrane helix</keyword>
<sequence length="240" mass="24630">MTSGGGATGRAGAAGRVLAVLRHRGPALLWLWALWLLLWGGVRPVPLVGGALVALCVLALFGLPAVRRPPLRRPLRLLGLLGHLLVELVTSSVVVAWQALAKGPRVPTGIVAVPLRTDSELLMAASSLLSLMVPGSLVLEMDRERGLLYIHALPLRTPADADRRRAEVAAVERRLSLAFPGTERERPATVPPRAAGPAGAAGAADDGTDAGRGRGAGPVPDAGPDTNADADPGTEGGGDG</sequence>
<comment type="similarity">
    <text evidence="2">Belongs to the CPA3 antiporters (TC 2.A.63) subunit E family.</text>
</comment>
<dbReference type="PANTHER" id="PTHR34584">
    <property type="entry name" value="NA(+)/H(+) ANTIPORTER SUBUNIT E1"/>
    <property type="match status" value="1"/>
</dbReference>
<dbReference type="PANTHER" id="PTHR34584:SF1">
    <property type="entry name" value="NA(+)_H(+) ANTIPORTER SUBUNIT E1"/>
    <property type="match status" value="1"/>
</dbReference>
<proteinExistence type="inferred from homology"/>
<evidence type="ECO:0000313" key="10">
    <source>
        <dbReference type="Proteomes" id="UP001183410"/>
    </source>
</evidence>
<organism evidence="9 10">
    <name type="scientific">Streptomyces chisholmiae</name>
    <dbReference type="NCBI Taxonomy" id="3075540"/>
    <lineage>
        <taxon>Bacteria</taxon>
        <taxon>Bacillati</taxon>
        <taxon>Actinomycetota</taxon>
        <taxon>Actinomycetes</taxon>
        <taxon>Kitasatosporales</taxon>
        <taxon>Streptomycetaceae</taxon>
        <taxon>Streptomyces</taxon>
    </lineage>
</organism>
<evidence type="ECO:0000313" key="9">
    <source>
        <dbReference type="EMBL" id="MDT0267998.1"/>
    </source>
</evidence>
<evidence type="ECO:0000256" key="6">
    <source>
        <dbReference type="ARBA" id="ARBA00023136"/>
    </source>
</evidence>
<keyword evidence="10" id="KW-1185">Reference proteome</keyword>
<gene>
    <name evidence="9" type="ORF">RM844_17090</name>
</gene>
<feature type="transmembrane region" description="Helical" evidence="8">
    <location>
        <begin position="48"/>
        <end position="66"/>
    </location>
</feature>
<feature type="transmembrane region" description="Helical" evidence="8">
    <location>
        <begin position="78"/>
        <end position="101"/>
    </location>
</feature>
<dbReference type="Proteomes" id="UP001183410">
    <property type="component" value="Unassembled WGS sequence"/>
</dbReference>
<feature type="compositionally biased region" description="Low complexity" evidence="7">
    <location>
        <begin position="191"/>
        <end position="205"/>
    </location>
</feature>
<evidence type="ECO:0000256" key="1">
    <source>
        <dbReference type="ARBA" id="ARBA00004651"/>
    </source>
</evidence>
<accession>A0ABU2JUV9</accession>
<feature type="transmembrane region" description="Helical" evidence="8">
    <location>
        <begin position="25"/>
        <end position="42"/>
    </location>
</feature>
<evidence type="ECO:0000256" key="7">
    <source>
        <dbReference type="SAM" id="MobiDB-lite"/>
    </source>
</evidence>
<comment type="subcellular location">
    <subcellularLocation>
        <location evidence="1">Cell membrane</location>
        <topology evidence="1">Multi-pass membrane protein</topology>
    </subcellularLocation>
</comment>
<evidence type="ECO:0000256" key="4">
    <source>
        <dbReference type="ARBA" id="ARBA00022692"/>
    </source>
</evidence>